<evidence type="ECO:0000256" key="12">
    <source>
        <dbReference type="ARBA" id="ARBA00023016"/>
    </source>
</evidence>
<keyword evidence="7" id="KW-0732">Signal</keyword>
<dbReference type="EC" id="3.4.21.107" evidence="4"/>
<dbReference type="FunFam" id="2.40.10.120:FF:000007">
    <property type="entry name" value="Periplasmic serine endoprotease DegP-like"/>
    <property type="match status" value="1"/>
</dbReference>
<dbReference type="OrthoDB" id="9758917at2"/>
<dbReference type="PROSITE" id="PS50106">
    <property type="entry name" value="PDZ"/>
    <property type="match status" value="2"/>
</dbReference>
<dbReference type="PANTHER" id="PTHR22939">
    <property type="entry name" value="SERINE PROTEASE FAMILY S1C HTRA-RELATED"/>
    <property type="match status" value="1"/>
</dbReference>
<dbReference type="PANTHER" id="PTHR22939:SF130">
    <property type="entry name" value="PERIPLASMIC SERINE ENDOPROTEASE DEGP-LIKE-RELATED"/>
    <property type="match status" value="1"/>
</dbReference>
<evidence type="ECO:0000256" key="8">
    <source>
        <dbReference type="ARBA" id="ARBA00022737"/>
    </source>
</evidence>
<evidence type="ECO:0000256" key="10">
    <source>
        <dbReference type="ARBA" id="ARBA00022801"/>
    </source>
</evidence>
<comment type="similarity">
    <text evidence="3">Belongs to the peptidase S1C family.</text>
</comment>
<proteinExistence type="inferred from homology"/>
<dbReference type="InterPro" id="IPR001478">
    <property type="entry name" value="PDZ"/>
</dbReference>
<feature type="active site" description="Charge relay system" evidence="14">
    <location>
        <position position="204"/>
    </location>
</feature>
<dbReference type="InterPro" id="IPR011782">
    <property type="entry name" value="Pept_S1C_Do"/>
</dbReference>
<gene>
    <name evidence="17" type="ORF">CWS72_10995</name>
</gene>
<dbReference type="Pfam" id="PF00595">
    <property type="entry name" value="PDZ"/>
    <property type="match status" value="1"/>
</dbReference>
<keyword evidence="10" id="KW-0378">Hydrolase</keyword>
<evidence type="ECO:0000256" key="14">
    <source>
        <dbReference type="PIRSR" id="PIRSR611782-1"/>
    </source>
</evidence>
<accession>A0A2N3PW84</accession>
<dbReference type="CDD" id="cd10839">
    <property type="entry name" value="cpPDZ1_DegP-like"/>
    <property type="match status" value="1"/>
</dbReference>
<dbReference type="InterPro" id="IPR036034">
    <property type="entry name" value="PDZ_sf"/>
</dbReference>
<dbReference type="Gene3D" id="2.30.42.10">
    <property type="match status" value="2"/>
</dbReference>
<feature type="binding site" evidence="15">
    <location>
        <begin position="202"/>
        <end position="204"/>
    </location>
    <ligand>
        <name>substrate</name>
    </ligand>
</feature>
<dbReference type="GO" id="GO:0004252">
    <property type="term" value="F:serine-type endopeptidase activity"/>
    <property type="evidence" value="ECO:0007669"/>
    <property type="project" value="InterPro"/>
</dbReference>
<dbReference type="InterPro" id="IPR009003">
    <property type="entry name" value="Peptidase_S1_PA"/>
</dbReference>
<feature type="domain" description="PDZ" evidence="16">
    <location>
        <begin position="245"/>
        <end position="315"/>
    </location>
</feature>
<dbReference type="Gene3D" id="2.40.10.120">
    <property type="match status" value="1"/>
</dbReference>
<organism evidence="17 18">
    <name type="scientific">Telmatospirillum siberiense</name>
    <dbReference type="NCBI Taxonomy" id="382514"/>
    <lineage>
        <taxon>Bacteria</taxon>
        <taxon>Pseudomonadati</taxon>
        <taxon>Pseudomonadota</taxon>
        <taxon>Alphaproteobacteria</taxon>
        <taxon>Rhodospirillales</taxon>
        <taxon>Rhodospirillaceae</taxon>
        <taxon>Telmatospirillum</taxon>
    </lineage>
</organism>
<feature type="active site" description="Charge relay system" evidence="14">
    <location>
        <position position="100"/>
    </location>
</feature>
<comment type="catalytic activity">
    <reaction evidence="1">
        <text>Acts on substrates that are at least partially unfolded. The cleavage site P1 residue is normally between a pair of hydrophobic residues, such as Val-|-Val.</text>
        <dbReference type="EC" id="3.4.21.107"/>
    </reaction>
</comment>
<evidence type="ECO:0000256" key="4">
    <source>
        <dbReference type="ARBA" id="ARBA00013035"/>
    </source>
</evidence>
<dbReference type="NCBIfam" id="TIGR02037">
    <property type="entry name" value="degP_htrA_DO"/>
    <property type="match status" value="1"/>
</dbReference>
<keyword evidence="18" id="KW-1185">Reference proteome</keyword>
<keyword evidence="9" id="KW-0574">Periplasm</keyword>
<dbReference type="PRINTS" id="PR00834">
    <property type="entry name" value="PROTEASES2C"/>
</dbReference>
<feature type="domain" description="PDZ" evidence="16">
    <location>
        <begin position="369"/>
        <end position="462"/>
    </location>
</feature>
<evidence type="ECO:0000313" key="17">
    <source>
        <dbReference type="EMBL" id="PKU24638.1"/>
    </source>
</evidence>
<dbReference type="SUPFAM" id="SSF50494">
    <property type="entry name" value="Trypsin-like serine proteases"/>
    <property type="match status" value="1"/>
</dbReference>
<sequence length="484" mass="50416">MMMTAGMAANAAPAPDSFADLAERLLPSVVNISTTQTLKNADKGLDMPQFPPGSPFEDFFKNFMDKHGGGNNPDAAPRRATALGSGFIIDPAGLVVTNNHVIADADEITAILQDGQAYKAEIVGRDTKADLALLKINAPTKLPAISFGNSDEMRVGDWVLAIGNPFGMAGSVTAGIISARARDINAGPYDDFLQTDAAINKGNSGGPLLNLKGEVIGINTAIFSPSGGSIGIGFAIPANLAKPVITDLQKYGKARRGWLGVRIQSVTDEIAESLGLKEQRGALVADVSPGGPAAKAGIKKGDVITRFDGRDVSEMHRLPRIVAETPINREAEVVLWRDGKKLTVRAVVGELSDAEETEQAKAAEKPSAKQDAGQTAIAGLGLSVAPLSPALRERYDLGNDAKGVVVTEVKPTGAAADKGVRPGDLIIEVSQEAVKSPADLAAKIDAARKSGRKSVLLLVQSEAGVHFVPLKIDATSSSKKDGGQ</sequence>
<evidence type="ECO:0000256" key="6">
    <source>
        <dbReference type="ARBA" id="ARBA00022670"/>
    </source>
</evidence>
<feature type="binding site" evidence="15">
    <location>
        <position position="130"/>
    </location>
    <ligand>
        <name>substrate</name>
    </ligand>
</feature>
<dbReference type="GO" id="GO:0006508">
    <property type="term" value="P:proteolysis"/>
    <property type="evidence" value="ECO:0007669"/>
    <property type="project" value="UniProtKB-KW"/>
</dbReference>
<dbReference type="Pfam" id="PF13180">
    <property type="entry name" value="PDZ_2"/>
    <property type="match status" value="1"/>
</dbReference>
<evidence type="ECO:0000256" key="5">
    <source>
        <dbReference type="ARBA" id="ARBA00013958"/>
    </source>
</evidence>
<dbReference type="SMART" id="SM00228">
    <property type="entry name" value="PDZ"/>
    <property type="match status" value="2"/>
</dbReference>
<evidence type="ECO:0000256" key="3">
    <source>
        <dbReference type="ARBA" id="ARBA00010541"/>
    </source>
</evidence>
<dbReference type="SUPFAM" id="SSF50156">
    <property type="entry name" value="PDZ domain-like"/>
    <property type="match status" value="2"/>
</dbReference>
<feature type="active site" description="Charge relay system" evidence="14">
    <location>
        <position position="130"/>
    </location>
</feature>
<dbReference type="Pfam" id="PF13365">
    <property type="entry name" value="Trypsin_2"/>
    <property type="match status" value="1"/>
</dbReference>
<evidence type="ECO:0000256" key="9">
    <source>
        <dbReference type="ARBA" id="ARBA00022764"/>
    </source>
</evidence>
<dbReference type="EMBL" id="PIUM01000010">
    <property type="protein sequence ID" value="PKU24638.1"/>
    <property type="molecule type" value="Genomic_DNA"/>
</dbReference>
<keyword evidence="8" id="KW-0677">Repeat</keyword>
<evidence type="ECO:0000313" key="18">
    <source>
        <dbReference type="Proteomes" id="UP000233293"/>
    </source>
</evidence>
<keyword evidence="11" id="KW-0720">Serine protease</keyword>
<protein>
    <recommendedName>
        <fullName evidence="5">Probable periplasmic serine endoprotease DegP-like</fullName>
        <ecNumber evidence="4">3.4.21.107</ecNumber>
    </recommendedName>
    <alternativeName>
        <fullName evidence="13">Protease Do</fullName>
    </alternativeName>
</protein>
<evidence type="ECO:0000256" key="15">
    <source>
        <dbReference type="PIRSR" id="PIRSR611782-2"/>
    </source>
</evidence>
<keyword evidence="12" id="KW-0346">Stress response</keyword>
<dbReference type="AlphaFoldDB" id="A0A2N3PW84"/>
<comment type="caution">
    <text evidence="17">The sequence shown here is derived from an EMBL/GenBank/DDBJ whole genome shotgun (WGS) entry which is preliminary data.</text>
</comment>
<feature type="binding site" evidence="15">
    <location>
        <position position="100"/>
    </location>
    <ligand>
        <name>substrate</name>
    </ligand>
</feature>
<evidence type="ECO:0000256" key="1">
    <source>
        <dbReference type="ARBA" id="ARBA00001772"/>
    </source>
</evidence>
<evidence type="ECO:0000256" key="2">
    <source>
        <dbReference type="ARBA" id="ARBA00004418"/>
    </source>
</evidence>
<name>A0A2N3PW84_9PROT</name>
<evidence type="ECO:0000256" key="11">
    <source>
        <dbReference type="ARBA" id="ARBA00022825"/>
    </source>
</evidence>
<keyword evidence="6 17" id="KW-0645">Protease</keyword>
<evidence type="ECO:0000259" key="16">
    <source>
        <dbReference type="PROSITE" id="PS50106"/>
    </source>
</evidence>
<comment type="subcellular location">
    <subcellularLocation>
        <location evidence="2">Periplasm</location>
    </subcellularLocation>
</comment>
<dbReference type="Proteomes" id="UP000233293">
    <property type="component" value="Unassembled WGS sequence"/>
</dbReference>
<reference evidence="18" key="1">
    <citation type="submission" date="2017-12" db="EMBL/GenBank/DDBJ databases">
        <title>Draft genome sequence of Telmatospirillum siberiense 26-4b1T, an acidotolerant peatland alphaproteobacterium potentially involved in sulfur cycling.</title>
        <authorList>
            <person name="Hausmann B."/>
            <person name="Pjevac P."/>
            <person name="Schreck K."/>
            <person name="Herbold C.W."/>
            <person name="Daims H."/>
            <person name="Wagner M."/>
            <person name="Pester M."/>
            <person name="Loy A."/>
        </authorList>
    </citation>
    <scope>NUCLEOTIDE SEQUENCE [LARGE SCALE GENOMIC DNA]</scope>
    <source>
        <strain evidence="18">26-4b1</strain>
    </source>
</reference>
<dbReference type="InterPro" id="IPR001940">
    <property type="entry name" value="Peptidase_S1C"/>
</dbReference>
<dbReference type="GO" id="GO:0042597">
    <property type="term" value="C:periplasmic space"/>
    <property type="evidence" value="ECO:0007669"/>
    <property type="project" value="UniProtKB-SubCell"/>
</dbReference>
<evidence type="ECO:0000256" key="7">
    <source>
        <dbReference type="ARBA" id="ARBA00022729"/>
    </source>
</evidence>
<evidence type="ECO:0000256" key="13">
    <source>
        <dbReference type="ARBA" id="ARBA00032850"/>
    </source>
</evidence>